<dbReference type="OrthoDB" id="6077919at2759"/>
<accession>A0A1D2MBP8</accession>
<keyword evidence="7" id="KW-0862">Zinc</keyword>
<dbReference type="GO" id="GO:0005634">
    <property type="term" value="C:nucleus"/>
    <property type="evidence" value="ECO:0007669"/>
    <property type="project" value="UniProtKB-SubCell"/>
</dbReference>
<comment type="caution">
    <text evidence="14">The sequence shown here is derived from an EMBL/GenBank/DDBJ whole genome shotgun (WGS) entry which is preliminary data.</text>
</comment>
<feature type="non-terminal residue" evidence="14">
    <location>
        <position position="337"/>
    </location>
</feature>
<comment type="similarity">
    <text evidence="3">Belongs to the krueppel C2H2-type zinc-finger protein family.</text>
</comment>
<evidence type="ECO:0000256" key="4">
    <source>
        <dbReference type="ARBA" id="ARBA00022723"/>
    </source>
</evidence>
<dbReference type="SUPFAM" id="SSF57667">
    <property type="entry name" value="beta-beta-alpha zinc fingers"/>
    <property type="match status" value="5"/>
</dbReference>
<evidence type="ECO:0000256" key="10">
    <source>
        <dbReference type="ARBA" id="ARBA00023163"/>
    </source>
</evidence>
<comment type="subcellular location">
    <subcellularLocation>
        <location evidence="2">Nucleus</location>
    </subcellularLocation>
</comment>
<dbReference type="STRING" id="48709.A0A1D2MBP8"/>
<dbReference type="EMBL" id="LJIJ01002026">
    <property type="protein sequence ID" value="ODM90342.1"/>
    <property type="molecule type" value="Genomic_DNA"/>
</dbReference>
<name>A0A1D2MBP8_ORCCI</name>
<dbReference type="AlphaFoldDB" id="A0A1D2MBP8"/>
<feature type="domain" description="C2H2-type" evidence="13">
    <location>
        <begin position="251"/>
        <end position="279"/>
    </location>
</feature>
<keyword evidence="9" id="KW-0238">DNA-binding</keyword>
<sequence>MFPNVKPCFVKLEKLKTSDYLFRNIQTKPKSTSKKHSFICSICHKQLASKHSLETHIHSHTGERPYPCTTCKQSFRKLDICNLMKDSSPTPVKSATFTDKYTLQEHYRCSHGSGKRRTASKKFKCNLCKIWCSSASKLATHMRKHTGERPFPIISALAYCSFNLRRETISLFNVLSILHEKTHVEKHILRKHTNLVERYQSPVCAKILGTERGLSYHIKIHTGERPFKCKPVKNRSEVSAHQLVHTKERHFPNFQCNSAFARVSELQNHVRYVHGTEKRPVSNKKVECPDCNTIARKTTLWAHQKTQGNERKYICSVCNKAYKKADHLKVHNRTHTS</sequence>
<evidence type="ECO:0000313" key="14">
    <source>
        <dbReference type="EMBL" id="ODM90342.1"/>
    </source>
</evidence>
<dbReference type="GO" id="GO:0008270">
    <property type="term" value="F:zinc ion binding"/>
    <property type="evidence" value="ECO:0007669"/>
    <property type="project" value="UniProtKB-KW"/>
</dbReference>
<gene>
    <name evidence="14" type="ORF">Ocin01_16340</name>
</gene>
<protein>
    <submittedName>
        <fullName evidence="14">Putative zinc finger protein</fullName>
    </submittedName>
</protein>
<evidence type="ECO:0000256" key="2">
    <source>
        <dbReference type="ARBA" id="ARBA00004123"/>
    </source>
</evidence>
<dbReference type="Gene3D" id="3.30.160.60">
    <property type="entry name" value="Classic Zinc Finger"/>
    <property type="match status" value="5"/>
</dbReference>
<feature type="domain" description="C2H2-type" evidence="13">
    <location>
        <begin position="123"/>
        <end position="150"/>
    </location>
</feature>
<organism evidence="14 15">
    <name type="scientific">Orchesella cincta</name>
    <name type="common">Springtail</name>
    <name type="synonym">Podura cincta</name>
    <dbReference type="NCBI Taxonomy" id="48709"/>
    <lineage>
        <taxon>Eukaryota</taxon>
        <taxon>Metazoa</taxon>
        <taxon>Ecdysozoa</taxon>
        <taxon>Arthropoda</taxon>
        <taxon>Hexapoda</taxon>
        <taxon>Collembola</taxon>
        <taxon>Entomobryomorpha</taxon>
        <taxon>Entomobryoidea</taxon>
        <taxon>Orchesellidae</taxon>
        <taxon>Orchesellinae</taxon>
        <taxon>Orchesella</taxon>
    </lineage>
</organism>
<proteinExistence type="inferred from homology"/>
<evidence type="ECO:0000256" key="11">
    <source>
        <dbReference type="ARBA" id="ARBA00023242"/>
    </source>
</evidence>
<dbReference type="GO" id="GO:0003677">
    <property type="term" value="F:DNA binding"/>
    <property type="evidence" value="ECO:0007669"/>
    <property type="project" value="UniProtKB-KW"/>
</dbReference>
<dbReference type="PROSITE" id="PS50157">
    <property type="entry name" value="ZINC_FINGER_C2H2_2"/>
    <property type="match status" value="5"/>
</dbReference>
<feature type="domain" description="C2H2-type" evidence="13">
    <location>
        <begin position="38"/>
        <end position="65"/>
    </location>
</feature>
<reference evidence="14 15" key="1">
    <citation type="journal article" date="2016" name="Genome Biol. Evol.">
        <title>Gene Family Evolution Reflects Adaptation to Soil Environmental Stressors in the Genome of the Collembolan Orchesella cincta.</title>
        <authorList>
            <person name="Faddeeva-Vakhrusheva A."/>
            <person name="Derks M.F."/>
            <person name="Anvar S.Y."/>
            <person name="Agamennone V."/>
            <person name="Suring W."/>
            <person name="Smit S."/>
            <person name="van Straalen N.M."/>
            <person name="Roelofs D."/>
        </authorList>
    </citation>
    <scope>NUCLEOTIDE SEQUENCE [LARGE SCALE GENOMIC DNA]</scope>
    <source>
        <tissue evidence="14">Mixed pool</tissue>
    </source>
</reference>
<keyword evidence="8" id="KW-0805">Transcription regulation</keyword>
<evidence type="ECO:0000256" key="9">
    <source>
        <dbReference type="ARBA" id="ARBA00023125"/>
    </source>
</evidence>
<evidence type="ECO:0000256" key="6">
    <source>
        <dbReference type="ARBA" id="ARBA00022771"/>
    </source>
</evidence>
<dbReference type="InterPro" id="IPR013087">
    <property type="entry name" value="Znf_C2H2_type"/>
</dbReference>
<dbReference type="Pfam" id="PF00096">
    <property type="entry name" value="zf-C2H2"/>
    <property type="match status" value="1"/>
</dbReference>
<comment type="function">
    <text evidence="1">May be involved in transcriptional regulation.</text>
</comment>
<keyword evidence="15" id="KW-1185">Reference proteome</keyword>
<keyword evidence="6 12" id="KW-0863">Zinc-finger</keyword>
<dbReference type="InterPro" id="IPR036236">
    <property type="entry name" value="Znf_C2H2_sf"/>
</dbReference>
<dbReference type="PANTHER" id="PTHR24379">
    <property type="entry name" value="KRAB AND ZINC FINGER DOMAIN-CONTAINING"/>
    <property type="match status" value="1"/>
</dbReference>
<evidence type="ECO:0000256" key="3">
    <source>
        <dbReference type="ARBA" id="ARBA00006991"/>
    </source>
</evidence>
<feature type="domain" description="C2H2-type" evidence="13">
    <location>
        <begin position="199"/>
        <end position="226"/>
    </location>
</feature>
<evidence type="ECO:0000256" key="12">
    <source>
        <dbReference type="PROSITE-ProRule" id="PRU00042"/>
    </source>
</evidence>
<evidence type="ECO:0000313" key="15">
    <source>
        <dbReference type="Proteomes" id="UP000094527"/>
    </source>
</evidence>
<keyword evidence="5" id="KW-0677">Repeat</keyword>
<dbReference type="SMART" id="SM00355">
    <property type="entry name" value="ZnF_C2H2"/>
    <property type="match status" value="6"/>
</dbReference>
<evidence type="ECO:0000256" key="1">
    <source>
        <dbReference type="ARBA" id="ARBA00003767"/>
    </source>
</evidence>
<dbReference type="PROSITE" id="PS00028">
    <property type="entry name" value="ZINC_FINGER_C2H2_1"/>
    <property type="match status" value="3"/>
</dbReference>
<feature type="domain" description="C2H2-type" evidence="13">
    <location>
        <begin position="313"/>
        <end position="337"/>
    </location>
</feature>
<evidence type="ECO:0000256" key="5">
    <source>
        <dbReference type="ARBA" id="ARBA00022737"/>
    </source>
</evidence>
<evidence type="ECO:0000259" key="13">
    <source>
        <dbReference type="PROSITE" id="PS50157"/>
    </source>
</evidence>
<keyword evidence="11" id="KW-0539">Nucleus</keyword>
<dbReference type="FunFam" id="3.30.160.60:FF:000226">
    <property type="entry name" value="Zinc finger protein 236 variant"/>
    <property type="match status" value="1"/>
</dbReference>
<dbReference type="PANTHER" id="PTHR24379:SF121">
    <property type="entry name" value="C2H2-TYPE DOMAIN-CONTAINING PROTEIN"/>
    <property type="match status" value="1"/>
</dbReference>
<keyword evidence="4" id="KW-0479">Metal-binding</keyword>
<evidence type="ECO:0000256" key="7">
    <source>
        <dbReference type="ARBA" id="ARBA00022833"/>
    </source>
</evidence>
<evidence type="ECO:0000256" key="8">
    <source>
        <dbReference type="ARBA" id="ARBA00023015"/>
    </source>
</evidence>
<keyword evidence="10" id="KW-0804">Transcription</keyword>
<dbReference type="Proteomes" id="UP000094527">
    <property type="component" value="Unassembled WGS sequence"/>
</dbReference>